<keyword evidence="1" id="KW-0812">Transmembrane</keyword>
<comment type="caution">
    <text evidence="2">The sequence shown here is derived from an EMBL/GenBank/DDBJ whole genome shotgun (WGS) entry which is preliminary data.</text>
</comment>
<keyword evidence="1" id="KW-1133">Transmembrane helix</keyword>
<dbReference type="Pfam" id="PF15833">
    <property type="entry name" value="DUF4714"/>
    <property type="match status" value="1"/>
</dbReference>
<dbReference type="PANTHER" id="PTHR37333:SF1">
    <property type="entry name" value="LEUCINE-RICH SINGLE-PASS MEMBRANE PROTEIN 2"/>
    <property type="match status" value="1"/>
</dbReference>
<feature type="non-terminal residue" evidence="2">
    <location>
        <position position="1"/>
    </location>
</feature>
<organism evidence="2 3">
    <name type="scientific">Ophiophagus hannah</name>
    <name type="common">King cobra</name>
    <name type="synonym">Naja hannah</name>
    <dbReference type="NCBI Taxonomy" id="8665"/>
    <lineage>
        <taxon>Eukaryota</taxon>
        <taxon>Metazoa</taxon>
        <taxon>Chordata</taxon>
        <taxon>Craniata</taxon>
        <taxon>Vertebrata</taxon>
        <taxon>Euteleostomi</taxon>
        <taxon>Lepidosauria</taxon>
        <taxon>Squamata</taxon>
        <taxon>Bifurcata</taxon>
        <taxon>Unidentata</taxon>
        <taxon>Episquamata</taxon>
        <taxon>Toxicofera</taxon>
        <taxon>Serpentes</taxon>
        <taxon>Colubroidea</taxon>
        <taxon>Elapidae</taxon>
        <taxon>Elapinae</taxon>
        <taxon>Ophiophagus</taxon>
    </lineage>
</organism>
<dbReference type="OrthoDB" id="9447266at2759"/>
<accession>V8PH51</accession>
<evidence type="ECO:0008006" key="4">
    <source>
        <dbReference type="Google" id="ProtNLM"/>
    </source>
</evidence>
<sequence length="203" mass="22478">MSGEIGEGMVCVSRFWKTGCHSPAKCPFFSCAETPVKESASSDRELTEHNEMEDINLHTVESISDLHYASIRSEDIKASEGNSQSQATAPGPPHKASFKHFSFPNEDNSAFSPAQNFHLLSFTCCPCFRPACCPTAFFALLGLLVMTSLGLATLAVYLSVLQRESLRNLAQWLESQEEAIRQMRAVSLQIWRQLNASEVEVQT</sequence>
<dbReference type="PANTHER" id="PTHR37333">
    <property type="entry name" value="LEUCINE-RICH SINGLE-PASS MEMBRANE PROTEIN 2"/>
    <property type="match status" value="1"/>
</dbReference>
<proteinExistence type="predicted"/>
<protein>
    <recommendedName>
        <fullName evidence="4">Leucine-rich single-pass membrane protein 2</fullName>
    </recommendedName>
</protein>
<evidence type="ECO:0000313" key="2">
    <source>
        <dbReference type="EMBL" id="ETE73348.1"/>
    </source>
</evidence>
<gene>
    <name evidence="2" type="ORF">L345_00826</name>
</gene>
<reference evidence="2 3" key="1">
    <citation type="journal article" date="2013" name="Proc. Natl. Acad. Sci. U.S.A.">
        <title>The king cobra genome reveals dynamic gene evolution and adaptation in the snake venom system.</title>
        <authorList>
            <person name="Vonk F.J."/>
            <person name="Casewell N.R."/>
            <person name="Henkel C.V."/>
            <person name="Heimberg A.M."/>
            <person name="Jansen H.J."/>
            <person name="McCleary R.J."/>
            <person name="Kerkkamp H.M."/>
            <person name="Vos R.A."/>
            <person name="Guerreiro I."/>
            <person name="Calvete J.J."/>
            <person name="Wuster W."/>
            <person name="Woods A.E."/>
            <person name="Logan J.M."/>
            <person name="Harrison R.A."/>
            <person name="Castoe T.A."/>
            <person name="de Koning A.P."/>
            <person name="Pollock D.D."/>
            <person name="Yandell M."/>
            <person name="Calderon D."/>
            <person name="Renjifo C."/>
            <person name="Currier R.B."/>
            <person name="Salgado D."/>
            <person name="Pla D."/>
            <person name="Sanz L."/>
            <person name="Hyder A.S."/>
            <person name="Ribeiro J.M."/>
            <person name="Arntzen J.W."/>
            <person name="van den Thillart G.E."/>
            <person name="Boetzer M."/>
            <person name="Pirovano W."/>
            <person name="Dirks R.P."/>
            <person name="Spaink H.P."/>
            <person name="Duboule D."/>
            <person name="McGlinn E."/>
            <person name="Kini R.M."/>
            <person name="Richardson M.K."/>
        </authorList>
    </citation>
    <scope>NUCLEOTIDE SEQUENCE</scope>
    <source>
        <tissue evidence="2">Blood</tissue>
    </source>
</reference>
<evidence type="ECO:0000313" key="3">
    <source>
        <dbReference type="Proteomes" id="UP000018936"/>
    </source>
</evidence>
<keyword evidence="3" id="KW-1185">Reference proteome</keyword>
<dbReference type="EMBL" id="AZIM01000105">
    <property type="protein sequence ID" value="ETE73348.1"/>
    <property type="molecule type" value="Genomic_DNA"/>
</dbReference>
<keyword evidence="1" id="KW-0472">Membrane</keyword>
<dbReference type="Proteomes" id="UP000018936">
    <property type="component" value="Unassembled WGS sequence"/>
</dbReference>
<dbReference type="AlphaFoldDB" id="V8PH51"/>
<evidence type="ECO:0000256" key="1">
    <source>
        <dbReference type="SAM" id="Phobius"/>
    </source>
</evidence>
<feature type="transmembrane region" description="Helical" evidence="1">
    <location>
        <begin position="136"/>
        <end position="158"/>
    </location>
</feature>
<dbReference type="InterPro" id="IPR031674">
    <property type="entry name" value="DUF4714"/>
</dbReference>
<name>V8PH51_OPHHA</name>